<evidence type="ECO:0000256" key="1">
    <source>
        <dbReference type="SAM" id="MobiDB-lite"/>
    </source>
</evidence>
<comment type="caution">
    <text evidence="3">The sequence shown here is derived from an EMBL/GenBank/DDBJ whole genome shotgun (WGS) entry which is preliminary data.</text>
</comment>
<feature type="region of interest" description="Disordered" evidence="1">
    <location>
        <begin position="42"/>
        <end position="96"/>
    </location>
</feature>
<organism evidence="3 4">
    <name type="scientific">Batrachochytrium salamandrivorans</name>
    <dbReference type="NCBI Taxonomy" id="1357716"/>
    <lineage>
        <taxon>Eukaryota</taxon>
        <taxon>Fungi</taxon>
        <taxon>Fungi incertae sedis</taxon>
        <taxon>Chytridiomycota</taxon>
        <taxon>Chytridiomycota incertae sedis</taxon>
        <taxon>Chytridiomycetes</taxon>
        <taxon>Rhizophydiales</taxon>
        <taxon>Rhizophydiales incertae sedis</taxon>
        <taxon>Batrachochytrium</taxon>
    </lineage>
</organism>
<keyword evidence="2" id="KW-0732">Signal</keyword>
<dbReference type="Proteomes" id="UP001648503">
    <property type="component" value="Unassembled WGS sequence"/>
</dbReference>
<keyword evidence="4" id="KW-1185">Reference proteome</keyword>
<gene>
    <name evidence="3" type="ORF">BASA50_009176</name>
</gene>
<feature type="compositionally biased region" description="Polar residues" evidence="1">
    <location>
        <begin position="42"/>
        <end position="51"/>
    </location>
</feature>
<sequence length="289" mass="31304">MQFFYLFSFVAVVSNAAALPQPAELSEKYPNNVDTTLASSLSARSYQPGSNSHKDSATLTSLERRDSSEGSSGGNRGSGTPPPSTPDPNKTFGNTFSDSAVSSMNISSTIDNVGDGIFNFPEDGEKVAQKVDGILGEMLSGYIKRSTYVSAALDEWMGAEGTGILLTIQSILGEAKFSEMLPAFLETFEGFIDNATAKEKEAAEATSNILKDTGTVIQNVEKIHVSFGLVFNNRISSFDLLKSLLGNSEAVETLLTYFFNMRTSLDKFLANQQRIHDEIMEKLRALPSE</sequence>
<proteinExistence type="predicted"/>
<feature type="chain" id="PRO_5045908036" evidence="2">
    <location>
        <begin position="19"/>
        <end position="289"/>
    </location>
</feature>
<evidence type="ECO:0000313" key="4">
    <source>
        <dbReference type="Proteomes" id="UP001648503"/>
    </source>
</evidence>
<feature type="signal peptide" evidence="2">
    <location>
        <begin position="1"/>
        <end position="18"/>
    </location>
</feature>
<reference evidence="3 4" key="1">
    <citation type="submission" date="2021-02" db="EMBL/GenBank/DDBJ databases">
        <title>Variation within the Batrachochytrium salamandrivorans European outbreak.</title>
        <authorList>
            <person name="Kelly M."/>
            <person name="Pasmans F."/>
            <person name="Shea T.P."/>
            <person name="Munoz J.F."/>
            <person name="Carranza S."/>
            <person name="Cuomo C.A."/>
            <person name="Martel A."/>
        </authorList>
    </citation>
    <scope>NUCLEOTIDE SEQUENCE [LARGE SCALE GENOMIC DNA]</scope>
    <source>
        <strain evidence="3 4">AMFP18/2</strain>
    </source>
</reference>
<evidence type="ECO:0000256" key="2">
    <source>
        <dbReference type="SAM" id="SignalP"/>
    </source>
</evidence>
<accession>A0ABQ8F212</accession>
<feature type="compositionally biased region" description="Basic and acidic residues" evidence="1">
    <location>
        <begin position="52"/>
        <end position="68"/>
    </location>
</feature>
<name>A0ABQ8F212_9FUNG</name>
<dbReference type="EMBL" id="JAFCIX010000424">
    <property type="protein sequence ID" value="KAH6590712.1"/>
    <property type="molecule type" value="Genomic_DNA"/>
</dbReference>
<protein>
    <submittedName>
        <fullName evidence="3">Uncharacterized protein</fullName>
    </submittedName>
</protein>
<evidence type="ECO:0000313" key="3">
    <source>
        <dbReference type="EMBL" id="KAH6590712.1"/>
    </source>
</evidence>